<dbReference type="PROSITE" id="PS51338">
    <property type="entry name" value="IMD"/>
    <property type="match status" value="1"/>
</dbReference>
<feature type="region of interest" description="Disordered" evidence="7">
    <location>
        <begin position="247"/>
        <end position="291"/>
    </location>
</feature>
<dbReference type="GO" id="GO:0007009">
    <property type="term" value="P:plasma membrane organization"/>
    <property type="evidence" value="ECO:0007669"/>
    <property type="project" value="InterPro"/>
</dbReference>
<proteinExistence type="inferred from homology"/>
<dbReference type="GO" id="GO:0015629">
    <property type="term" value="C:actin cytoskeleton"/>
    <property type="evidence" value="ECO:0007669"/>
    <property type="project" value="TreeGrafter"/>
</dbReference>
<keyword evidence="2" id="KW-0963">Cytoplasm</keyword>
<comment type="similarity">
    <text evidence="6">Belongs to the MTSS family.</text>
</comment>
<dbReference type="Pfam" id="PF08397">
    <property type="entry name" value="IMD"/>
    <property type="match status" value="1"/>
</dbReference>
<feature type="domain" description="IMD" evidence="8">
    <location>
        <begin position="1"/>
        <end position="243"/>
    </location>
</feature>
<dbReference type="InterPro" id="IPR013606">
    <property type="entry name" value="I-BAR_dom"/>
</dbReference>
<feature type="compositionally biased region" description="Polar residues" evidence="7">
    <location>
        <begin position="484"/>
        <end position="496"/>
    </location>
</feature>
<evidence type="ECO:0000256" key="4">
    <source>
        <dbReference type="ARBA" id="ARBA00023054"/>
    </source>
</evidence>
<evidence type="ECO:0000256" key="2">
    <source>
        <dbReference type="ARBA" id="ARBA00022490"/>
    </source>
</evidence>
<accession>A0A212DDQ4</accession>
<feature type="compositionally biased region" description="Low complexity" evidence="7">
    <location>
        <begin position="339"/>
        <end position="368"/>
    </location>
</feature>
<dbReference type="FunFam" id="1.20.1270.60:FF:000010">
    <property type="entry name" value="Metastasis suppressor 1, isoform CRA_e"/>
    <property type="match status" value="1"/>
</dbReference>
<feature type="compositionally biased region" description="Low complexity" evidence="7">
    <location>
        <begin position="247"/>
        <end position="272"/>
    </location>
</feature>
<evidence type="ECO:0000259" key="8">
    <source>
        <dbReference type="PROSITE" id="PS51338"/>
    </source>
</evidence>
<evidence type="ECO:0000256" key="6">
    <source>
        <dbReference type="ARBA" id="ARBA00061293"/>
    </source>
</evidence>
<dbReference type="Proteomes" id="UP000242450">
    <property type="component" value="Chromosome 4"/>
</dbReference>
<gene>
    <name evidence="9" type="ORF">Celaphus_00003913</name>
</gene>
<dbReference type="PANTHER" id="PTHR15708:SF8">
    <property type="entry name" value="PROTEIN MTSS 2"/>
    <property type="match status" value="1"/>
</dbReference>
<feature type="region of interest" description="Disordered" evidence="7">
    <location>
        <begin position="461"/>
        <end position="559"/>
    </location>
</feature>
<evidence type="ECO:0000256" key="7">
    <source>
        <dbReference type="SAM" id="MobiDB-lite"/>
    </source>
</evidence>
<evidence type="ECO:0000256" key="3">
    <source>
        <dbReference type="ARBA" id="ARBA00022553"/>
    </source>
</evidence>
<comment type="subcellular location">
    <subcellularLocation>
        <location evidence="1">Cytoplasm</location>
    </subcellularLocation>
</comment>
<dbReference type="InterPro" id="IPR030127">
    <property type="entry name" value="MTSS1/MTSS2"/>
</dbReference>
<dbReference type="CDD" id="cd07643">
    <property type="entry name" value="I-BAR_IMD_MIM"/>
    <property type="match status" value="1"/>
</dbReference>
<feature type="compositionally biased region" description="Polar residues" evidence="7">
    <location>
        <begin position="307"/>
        <end position="329"/>
    </location>
</feature>
<evidence type="ECO:0000313" key="10">
    <source>
        <dbReference type="Proteomes" id="UP000242450"/>
    </source>
</evidence>
<dbReference type="GO" id="GO:0030031">
    <property type="term" value="P:cell projection assembly"/>
    <property type="evidence" value="ECO:0007669"/>
    <property type="project" value="TreeGrafter"/>
</dbReference>
<dbReference type="InterPro" id="IPR027267">
    <property type="entry name" value="AH/BAR_dom_sf"/>
</dbReference>
<keyword evidence="3" id="KW-0597">Phosphoprotein</keyword>
<feature type="compositionally biased region" description="Polar residues" evidence="7">
    <location>
        <begin position="518"/>
        <end position="529"/>
    </location>
</feature>
<dbReference type="GO" id="GO:0009898">
    <property type="term" value="C:cytoplasmic side of plasma membrane"/>
    <property type="evidence" value="ECO:0007669"/>
    <property type="project" value="TreeGrafter"/>
</dbReference>
<dbReference type="Gene3D" id="1.20.1270.60">
    <property type="entry name" value="Arfaptin homology (AH) domain/BAR domain"/>
    <property type="match status" value="1"/>
</dbReference>
<dbReference type="PANTHER" id="PTHR15708">
    <property type="entry name" value="ACTIN BUNDLING/MISSING IN METASTASIS-RELATED"/>
    <property type="match status" value="1"/>
</dbReference>
<protein>
    <recommendedName>
        <fullName evidence="8">IMD domain-containing protein</fullName>
    </recommendedName>
</protein>
<name>A0A212DDQ4_CEREH</name>
<feature type="region of interest" description="Disordered" evidence="7">
    <location>
        <begin position="307"/>
        <end position="445"/>
    </location>
</feature>
<dbReference type="OrthoDB" id="10061327at2759"/>
<dbReference type="AlphaFoldDB" id="A0A212DDQ4"/>
<dbReference type="GO" id="GO:0005543">
    <property type="term" value="F:phospholipid binding"/>
    <property type="evidence" value="ECO:0007669"/>
    <property type="project" value="TreeGrafter"/>
</dbReference>
<dbReference type="EMBL" id="MKHE01000004">
    <property type="protein sequence ID" value="OWK16377.1"/>
    <property type="molecule type" value="Genomic_DNA"/>
</dbReference>
<comment type="caution">
    <text evidence="9">The sequence shown here is derived from an EMBL/GenBank/DDBJ whole genome shotgun (WGS) entry which is preliminary data.</text>
</comment>
<evidence type="ECO:0000256" key="5">
    <source>
        <dbReference type="ARBA" id="ARBA00023203"/>
    </source>
</evidence>
<keyword evidence="10" id="KW-1185">Reference proteome</keyword>
<evidence type="ECO:0000313" key="9">
    <source>
        <dbReference type="EMBL" id="OWK16377.1"/>
    </source>
</evidence>
<keyword evidence="5" id="KW-0009">Actin-binding</keyword>
<feature type="compositionally biased region" description="Basic and acidic residues" evidence="7">
    <location>
        <begin position="401"/>
        <end position="410"/>
    </location>
</feature>
<sequence>MRGPRPGGPSWRLTASPSSYPIWEDFNSKATKLHSQLRTTVLAAVAFLDAFQKVADMATNTRGATRDIGSALTRMCMRHRSIETKLRQFTNALLESLINPLQERIEDWKKSANQLDKDHAKEYKRARHEIKKKSSDTLKLQKKARKGKGDLQPQLDSALQDVNDMYLLLEETEKQAVRRALIEERGRFCTFITFLQPVVNGELTMLGEITHLQGIIDDLVVLTAEPHKLPPASEQVITDLKGSDYSWSYQTPPSSPSSSSSRKSSMCSAPSSGSIAKGGGTPWPGGAQTCSPGPACRYRSLAQPTPATRLSSLSSHDSGFVSQDTTYSKPPSPMPSDITSQKSSSSASSEASETCQSVSECSSPTSVSAPDLPGHSGRDQDWTKAGPHEQPAGTTLQRRKDRVELLRDPEPGQAGGGAPGPSGEEAPRPRMSPATIAAKHGEEVSPAASDLAMVLTRGLSLEHQKSSRDSLQYSSGYSTQTTTPSCSEDTIPSQGSDYDCYSVNGDADGEGPPEFDKSSTIPRNSNIAQNYRRLIQTKRPASTAGLPTASGAPPGAGTR</sequence>
<keyword evidence="4" id="KW-0175">Coiled coil</keyword>
<dbReference type="GO" id="GO:0003779">
    <property type="term" value="F:actin binding"/>
    <property type="evidence" value="ECO:0007669"/>
    <property type="project" value="UniProtKB-KW"/>
</dbReference>
<reference evidence="9 10" key="1">
    <citation type="journal article" date="2018" name="Mol. Genet. Genomics">
        <title>The red deer Cervus elaphus genome CerEla1.0: sequencing, annotating, genes, and chromosomes.</title>
        <authorList>
            <person name="Bana N.A."/>
            <person name="Nyiri A."/>
            <person name="Nagy J."/>
            <person name="Frank K."/>
            <person name="Nagy T."/>
            <person name="Steger V."/>
            <person name="Schiller M."/>
            <person name="Lakatos P."/>
            <person name="Sugar L."/>
            <person name="Horn P."/>
            <person name="Barta E."/>
            <person name="Orosz L."/>
        </authorList>
    </citation>
    <scope>NUCLEOTIDE SEQUENCE [LARGE SCALE GENOMIC DNA]</scope>
    <source>
        <strain evidence="9">Hungarian</strain>
    </source>
</reference>
<evidence type="ECO:0000256" key="1">
    <source>
        <dbReference type="ARBA" id="ARBA00004496"/>
    </source>
</evidence>
<feature type="compositionally biased region" description="Low complexity" evidence="7">
    <location>
        <begin position="470"/>
        <end position="483"/>
    </location>
</feature>
<dbReference type="GO" id="GO:0005737">
    <property type="term" value="C:cytoplasm"/>
    <property type="evidence" value="ECO:0007669"/>
    <property type="project" value="UniProtKB-SubCell"/>
</dbReference>
<dbReference type="SUPFAM" id="SSF103657">
    <property type="entry name" value="BAR/IMD domain-like"/>
    <property type="match status" value="1"/>
</dbReference>
<organism evidence="9 10">
    <name type="scientific">Cervus elaphus hippelaphus</name>
    <name type="common">European red deer</name>
    <dbReference type="NCBI Taxonomy" id="46360"/>
    <lineage>
        <taxon>Eukaryota</taxon>
        <taxon>Metazoa</taxon>
        <taxon>Chordata</taxon>
        <taxon>Craniata</taxon>
        <taxon>Vertebrata</taxon>
        <taxon>Euteleostomi</taxon>
        <taxon>Mammalia</taxon>
        <taxon>Eutheria</taxon>
        <taxon>Laurasiatheria</taxon>
        <taxon>Artiodactyla</taxon>
        <taxon>Ruminantia</taxon>
        <taxon>Pecora</taxon>
        <taxon>Cervidae</taxon>
        <taxon>Cervinae</taxon>
        <taxon>Cervus</taxon>
    </lineage>
</organism>